<keyword evidence="9" id="KW-1185">Reference proteome</keyword>
<evidence type="ECO:0000256" key="7">
    <source>
        <dbReference type="RuleBase" id="RU000461"/>
    </source>
</evidence>
<keyword evidence="6 7" id="KW-0503">Monooxygenase</keyword>
<dbReference type="PANTHER" id="PTHR46696">
    <property type="entry name" value="P450, PUTATIVE (EUROFUNG)-RELATED"/>
    <property type="match status" value="1"/>
</dbReference>
<keyword evidence="5 7" id="KW-0408">Iron</keyword>
<dbReference type="RefSeq" id="WP_179819862.1">
    <property type="nucleotide sequence ID" value="NZ_JACCFS010000001.1"/>
</dbReference>
<evidence type="ECO:0000256" key="4">
    <source>
        <dbReference type="ARBA" id="ARBA00023002"/>
    </source>
</evidence>
<dbReference type="AlphaFoldDB" id="A0A7Z0J8C6"/>
<dbReference type="PRINTS" id="PR00359">
    <property type="entry name" value="BP450"/>
</dbReference>
<evidence type="ECO:0008006" key="10">
    <source>
        <dbReference type="Google" id="ProtNLM"/>
    </source>
</evidence>
<dbReference type="GO" id="GO:0020037">
    <property type="term" value="F:heme binding"/>
    <property type="evidence" value="ECO:0007669"/>
    <property type="project" value="InterPro"/>
</dbReference>
<evidence type="ECO:0000256" key="6">
    <source>
        <dbReference type="ARBA" id="ARBA00023033"/>
    </source>
</evidence>
<dbReference type="SUPFAM" id="SSF48264">
    <property type="entry name" value="Cytochrome P450"/>
    <property type="match status" value="1"/>
</dbReference>
<dbReference type="Pfam" id="PF00067">
    <property type="entry name" value="p450"/>
    <property type="match status" value="1"/>
</dbReference>
<name>A0A7Z0J8C6_9ACTN</name>
<keyword evidence="2 7" id="KW-0349">Heme</keyword>
<organism evidence="8 9">
    <name type="scientific">Nocardiopsis aegyptia</name>
    <dbReference type="NCBI Taxonomy" id="220378"/>
    <lineage>
        <taxon>Bacteria</taxon>
        <taxon>Bacillati</taxon>
        <taxon>Actinomycetota</taxon>
        <taxon>Actinomycetes</taxon>
        <taxon>Streptosporangiales</taxon>
        <taxon>Nocardiopsidaceae</taxon>
        <taxon>Nocardiopsis</taxon>
    </lineage>
</organism>
<protein>
    <recommendedName>
        <fullName evidence="10">Cytochrome P450</fullName>
    </recommendedName>
</protein>
<keyword evidence="4 7" id="KW-0560">Oxidoreductase</keyword>
<evidence type="ECO:0000256" key="2">
    <source>
        <dbReference type="ARBA" id="ARBA00022617"/>
    </source>
</evidence>
<dbReference type="GO" id="GO:0006707">
    <property type="term" value="P:cholesterol catabolic process"/>
    <property type="evidence" value="ECO:0007669"/>
    <property type="project" value="TreeGrafter"/>
</dbReference>
<evidence type="ECO:0000256" key="5">
    <source>
        <dbReference type="ARBA" id="ARBA00023004"/>
    </source>
</evidence>
<keyword evidence="3 7" id="KW-0479">Metal-binding</keyword>
<dbReference type="GO" id="GO:0005506">
    <property type="term" value="F:iron ion binding"/>
    <property type="evidence" value="ECO:0007669"/>
    <property type="project" value="InterPro"/>
</dbReference>
<proteinExistence type="inferred from homology"/>
<dbReference type="PANTHER" id="PTHR46696:SF4">
    <property type="entry name" value="BIOTIN BIOSYNTHESIS CYTOCHROME P450"/>
    <property type="match status" value="1"/>
</dbReference>
<dbReference type="InterPro" id="IPR001128">
    <property type="entry name" value="Cyt_P450"/>
</dbReference>
<dbReference type="EMBL" id="JACCFS010000001">
    <property type="protein sequence ID" value="NYJ32175.1"/>
    <property type="molecule type" value="Genomic_DNA"/>
</dbReference>
<sequence length="422" mass="46853">MPLPDTLRPDSLRVDARLRLARGLSWVAAQRGDHPSRLLHWPWRENPYPTYARLREQGPVVTSSLGFLSANSHAAVREVLRGRDFGVEPPEGFSSPAQFRVVDLSFLQMDAPEHTRLRALARPAFTPRRMRGYASEIEKITGELLDRALARGGFDLMADFAQKLPIAVISRLLGIPERDDAEFVRIGNLLGGALDGAQSARHVRQIRNASAELDVMFERLMAERRRDPREDVISALVADTDEGRMSAAELRDMCRLLLLAGFETTVNLIGNGMMALLRHRDQWERLVADPELAGSAVEESLRFDSPVQLTGRWAHTDTEVDGVRVRRGGQVMALIGSADRDPAHFAEPDRFDITRTDAGDHLAFSGGEHYCLGAPLARLEGRIALRALAERAPGLRPTAMPTRRRTLTVRSLSAFPVTTGSR</sequence>
<dbReference type="CDD" id="cd20625">
    <property type="entry name" value="CYP164-like"/>
    <property type="match status" value="1"/>
</dbReference>
<evidence type="ECO:0000313" key="8">
    <source>
        <dbReference type="EMBL" id="NYJ32175.1"/>
    </source>
</evidence>
<dbReference type="FunFam" id="1.10.630.10:FF:000018">
    <property type="entry name" value="Cytochrome P450 monooxygenase"/>
    <property type="match status" value="1"/>
</dbReference>
<reference evidence="8 9" key="1">
    <citation type="submission" date="2020-07" db="EMBL/GenBank/DDBJ databases">
        <title>Sequencing the genomes of 1000 actinobacteria strains.</title>
        <authorList>
            <person name="Klenk H.-P."/>
        </authorList>
    </citation>
    <scope>NUCLEOTIDE SEQUENCE [LARGE SCALE GENOMIC DNA]</scope>
    <source>
        <strain evidence="8 9">DSM 44442</strain>
    </source>
</reference>
<gene>
    <name evidence="8" type="ORF">HNR10_000056</name>
</gene>
<dbReference type="PRINTS" id="PR00385">
    <property type="entry name" value="P450"/>
</dbReference>
<dbReference type="GO" id="GO:0008395">
    <property type="term" value="F:steroid hydroxylase activity"/>
    <property type="evidence" value="ECO:0007669"/>
    <property type="project" value="TreeGrafter"/>
</dbReference>
<comment type="caution">
    <text evidence="8">The sequence shown here is derived from an EMBL/GenBank/DDBJ whole genome shotgun (WGS) entry which is preliminary data.</text>
</comment>
<dbReference type="InterPro" id="IPR036396">
    <property type="entry name" value="Cyt_P450_sf"/>
</dbReference>
<evidence type="ECO:0000256" key="3">
    <source>
        <dbReference type="ARBA" id="ARBA00022723"/>
    </source>
</evidence>
<dbReference type="PROSITE" id="PS00086">
    <property type="entry name" value="CYTOCHROME_P450"/>
    <property type="match status" value="1"/>
</dbReference>
<dbReference type="Gene3D" id="1.10.630.10">
    <property type="entry name" value="Cytochrome P450"/>
    <property type="match status" value="1"/>
</dbReference>
<dbReference type="InterPro" id="IPR002397">
    <property type="entry name" value="Cyt_P450_B"/>
</dbReference>
<dbReference type="GO" id="GO:0036199">
    <property type="term" value="F:cholest-4-en-3-one 26-monooxygenase activity"/>
    <property type="evidence" value="ECO:0007669"/>
    <property type="project" value="TreeGrafter"/>
</dbReference>
<dbReference type="Proteomes" id="UP000572051">
    <property type="component" value="Unassembled WGS sequence"/>
</dbReference>
<evidence type="ECO:0000313" key="9">
    <source>
        <dbReference type="Proteomes" id="UP000572051"/>
    </source>
</evidence>
<accession>A0A7Z0J8C6</accession>
<evidence type="ECO:0000256" key="1">
    <source>
        <dbReference type="ARBA" id="ARBA00010617"/>
    </source>
</evidence>
<dbReference type="InterPro" id="IPR017972">
    <property type="entry name" value="Cyt_P450_CS"/>
</dbReference>
<comment type="similarity">
    <text evidence="1 7">Belongs to the cytochrome P450 family.</text>
</comment>